<dbReference type="SUPFAM" id="SSF53795">
    <property type="entry name" value="PEP carboxykinase-like"/>
    <property type="match status" value="1"/>
</dbReference>
<name>A0A2Z3HQ06_9CAUL</name>
<reference evidence="4" key="1">
    <citation type="submission" date="2018-05" db="EMBL/GenBank/DDBJ databases">
        <title>Genome sequencing of Phenylobacterium sp. HYN0004.</title>
        <authorList>
            <person name="Yi H."/>
            <person name="Baek C."/>
        </authorList>
    </citation>
    <scope>NUCLEOTIDE SEQUENCE [LARGE SCALE GENOMIC DNA]</scope>
    <source>
        <strain evidence="4">HYN0004</strain>
    </source>
</reference>
<evidence type="ECO:0000256" key="1">
    <source>
        <dbReference type="SAM" id="MobiDB-lite"/>
    </source>
</evidence>
<dbReference type="GO" id="GO:0000155">
    <property type="term" value="F:phosphorelay sensor kinase activity"/>
    <property type="evidence" value="ECO:0007669"/>
    <property type="project" value="InterPro"/>
</dbReference>
<evidence type="ECO:0000313" key="3">
    <source>
        <dbReference type="EMBL" id="AWM78443.1"/>
    </source>
</evidence>
<keyword evidence="4" id="KW-1185">Reference proteome</keyword>
<dbReference type="Gene3D" id="3.40.50.300">
    <property type="entry name" value="P-loop containing nucleotide triphosphate hydrolases"/>
    <property type="match status" value="1"/>
</dbReference>
<evidence type="ECO:0000259" key="2">
    <source>
        <dbReference type="Pfam" id="PF07475"/>
    </source>
</evidence>
<dbReference type="KEGG" id="phb:HYN04_12200"/>
<evidence type="ECO:0000313" key="4">
    <source>
        <dbReference type="Proteomes" id="UP000247763"/>
    </source>
</evidence>
<dbReference type="GO" id="GO:0006109">
    <property type="term" value="P:regulation of carbohydrate metabolic process"/>
    <property type="evidence" value="ECO:0007669"/>
    <property type="project" value="InterPro"/>
</dbReference>
<keyword evidence="3" id="KW-0808">Transferase</keyword>
<feature type="region of interest" description="Disordered" evidence="1">
    <location>
        <begin position="142"/>
        <end position="163"/>
    </location>
</feature>
<dbReference type="OrthoDB" id="8326226at2"/>
<dbReference type="EMBL" id="CP029479">
    <property type="protein sequence ID" value="AWM78443.1"/>
    <property type="molecule type" value="Genomic_DNA"/>
</dbReference>
<protein>
    <submittedName>
        <fullName evidence="3">Serine kinase</fullName>
    </submittedName>
</protein>
<proteinExistence type="predicted"/>
<dbReference type="InterPro" id="IPR011104">
    <property type="entry name" value="Hpr_kin/Pase_C"/>
</dbReference>
<dbReference type="Proteomes" id="UP000247763">
    <property type="component" value="Chromosome"/>
</dbReference>
<gene>
    <name evidence="3" type="ORF">HYN04_12200</name>
</gene>
<dbReference type="Pfam" id="PF07475">
    <property type="entry name" value="Hpr_kinase_C"/>
    <property type="match status" value="1"/>
</dbReference>
<dbReference type="InterPro" id="IPR027417">
    <property type="entry name" value="P-loop_NTPase"/>
</dbReference>
<feature type="domain" description="HPr kinase/phosphorylase C-terminal" evidence="2">
    <location>
        <begin position="20"/>
        <end position="82"/>
    </location>
</feature>
<dbReference type="GO" id="GO:0005524">
    <property type="term" value="F:ATP binding"/>
    <property type="evidence" value="ECO:0007669"/>
    <property type="project" value="InterPro"/>
</dbReference>
<organism evidence="3 4">
    <name type="scientific">Phenylobacterium parvum</name>
    <dbReference type="NCBI Taxonomy" id="2201350"/>
    <lineage>
        <taxon>Bacteria</taxon>
        <taxon>Pseudomonadati</taxon>
        <taxon>Pseudomonadota</taxon>
        <taxon>Alphaproteobacteria</taxon>
        <taxon>Caulobacterales</taxon>
        <taxon>Caulobacteraceae</taxon>
        <taxon>Phenylobacterium</taxon>
    </lineage>
</organism>
<dbReference type="AlphaFoldDB" id="A0A2Z3HQ06"/>
<sequence length="163" mass="17121">MSPPLHAGLLALRWRGRWRGALVQGPAGAGKSDLALRALDVGFRLVADDRTQVWASGGWAWGRAPEVLSGLLEVRGLDVVRVPVLDYCRIDLAVTAGDPERLPEPGVLDLAGASVPHLVLRLTDASAPHRLKEALCRLGGDREESYQGGLPAPPASATGGSAP</sequence>
<accession>A0A2Z3HQ06</accession>
<dbReference type="RefSeq" id="WP_110451009.1">
    <property type="nucleotide sequence ID" value="NZ_CP029479.1"/>
</dbReference>
<keyword evidence="3" id="KW-0418">Kinase</keyword>